<dbReference type="EMBL" id="AXCN02000432">
    <property type="status" value="NOT_ANNOTATED_CDS"/>
    <property type="molecule type" value="Genomic_DNA"/>
</dbReference>
<proteinExistence type="predicted"/>
<keyword evidence="1" id="KW-0812">Transmembrane</keyword>
<keyword evidence="1" id="KW-0472">Membrane</keyword>
<name>A0A182Q9K3_9DIPT</name>
<sequence>MLAESDSLKKIRLQITAWCAGPAILPSGFASVSTPSGGAVWLLLVLLLLMSSATFGAHSASADGVSVATGSSCTPDTASWAIGAAGSAGGSFAVVALGLRL</sequence>
<evidence type="ECO:0000313" key="2">
    <source>
        <dbReference type="EnsemblMetazoa" id="AFAF005755-PA"/>
    </source>
</evidence>
<protein>
    <submittedName>
        <fullName evidence="2">Uncharacterized protein</fullName>
    </submittedName>
</protein>
<organism evidence="2 3">
    <name type="scientific">Anopheles farauti</name>
    <dbReference type="NCBI Taxonomy" id="69004"/>
    <lineage>
        <taxon>Eukaryota</taxon>
        <taxon>Metazoa</taxon>
        <taxon>Ecdysozoa</taxon>
        <taxon>Arthropoda</taxon>
        <taxon>Hexapoda</taxon>
        <taxon>Insecta</taxon>
        <taxon>Pterygota</taxon>
        <taxon>Neoptera</taxon>
        <taxon>Endopterygota</taxon>
        <taxon>Diptera</taxon>
        <taxon>Nematocera</taxon>
        <taxon>Culicoidea</taxon>
        <taxon>Culicidae</taxon>
        <taxon>Anophelinae</taxon>
        <taxon>Anopheles</taxon>
    </lineage>
</organism>
<accession>A0A182Q9K3</accession>
<feature type="transmembrane region" description="Helical" evidence="1">
    <location>
        <begin position="39"/>
        <end position="58"/>
    </location>
</feature>
<dbReference type="AlphaFoldDB" id="A0A182Q9K3"/>
<keyword evidence="1" id="KW-1133">Transmembrane helix</keyword>
<evidence type="ECO:0000313" key="3">
    <source>
        <dbReference type="Proteomes" id="UP000075886"/>
    </source>
</evidence>
<dbReference type="Proteomes" id="UP000075886">
    <property type="component" value="Unassembled WGS sequence"/>
</dbReference>
<reference evidence="2" key="2">
    <citation type="submission" date="2020-05" db="UniProtKB">
        <authorList>
            <consortium name="EnsemblMetazoa"/>
        </authorList>
    </citation>
    <scope>IDENTIFICATION</scope>
    <source>
        <strain evidence="2">FAR1</strain>
    </source>
</reference>
<dbReference type="VEuPathDB" id="VectorBase:AFAF005755"/>
<keyword evidence="3" id="KW-1185">Reference proteome</keyword>
<reference evidence="3" key="1">
    <citation type="submission" date="2014-01" db="EMBL/GenBank/DDBJ databases">
        <title>The Genome Sequence of Anopheles farauti FAR1 (V2).</title>
        <authorList>
            <consortium name="The Broad Institute Genomics Platform"/>
            <person name="Neafsey D.E."/>
            <person name="Besansky N."/>
            <person name="Howell P."/>
            <person name="Walton C."/>
            <person name="Young S.K."/>
            <person name="Zeng Q."/>
            <person name="Gargeya S."/>
            <person name="Fitzgerald M."/>
            <person name="Haas B."/>
            <person name="Abouelleil A."/>
            <person name="Allen A.W."/>
            <person name="Alvarado L."/>
            <person name="Arachchi H.M."/>
            <person name="Berlin A.M."/>
            <person name="Chapman S.B."/>
            <person name="Gainer-Dewar J."/>
            <person name="Goldberg J."/>
            <person name="Griggs A."/>
            <person name="Gujja S."/>
            <person name="Hansen M."/>
            <person name="Howarth C."/>
            <person name="Imamovic A."/>
            <person name="Ireland A."/>
            <person name="Larimer J."/>
            <person name="McCowan C."/>
            <person name="Murphy C."/>
            <person name="Pearson M."/>
            <person name="Poon T.W."/>
            <person name="Priest M."/>
            <person name="Roberts A."/>
            <person name="Saif S."/>
            <person name="Shea T."/>
            <person name="Sisk P."/>
            <person name="Sykes S."/>
            <person name="Wortman J."/>
            <person name="Nusbaum C."/>
            <person name="Birren B."/>
        </authorList>
    </citation>
    <scope>NUCLEOTIDE SEQUENCE [LARGE SCALE GENOMIC DNA]</scope>
    <source>
        <strain evidence="3">FAR1</strain>
    </source>
</reference>
<dbReference type="EnsemblMetazoa" id="AFAF005755-RA">
    <property type="protein sequence ID" value="AFAF005755-PA"/>
    <property type="gene ID" value="AFAF005755"/>
</dbReference>
<feature type="transmembrane region" description="Helical" evidence="1">
    <location>
        <begin position="78"/>
        <end position="99"/>
    </location>
</feature>
<evidence type="ECO:0000256" key="1">
    <source>
        <dbReference type="SAM" id="Phobius"/>
    </source>
</evidence>